<dbReference type="CDD" id="cd01949">
    <property type="entry name" value="GGDEF"/>
    <property type="match status" value="1"/>
</dbReference>
<dbReference type="KEGG" id="dfl:DFE_3239"/>
<dbReference type="EMBL" id="AP017378">
    <property type="protein sequence ID" value="BBD09965.1"/>
    <property type="molecule type" value="Genomic_DNA"/>
</dbReference>
<protein>
    <recommendedName>
        <fullName evidence="1">diguanylate cyclase</fullName>
        <ecNumber evidence="1">2.7.7.65</ecNumber>
    </recommendedName>
</protein>
<dbReference type="PANTHER" id="PTHR45138">
    <property type="entry name" value="REGULATORY COMPONENTS OF SENSORY TRANSDUCTION SYSTEM"/>
    <property type="match status" value="1"/>
</dbReference>
<dbReference type="Pfam" id="PF00990">
    <property type="entry name" value="GGDEF"/>
    <property type="match status" value="1"/>
</dbReference>
<dbReference type="InterPro" id="IPR000160">
    <property type="entry name" value="GGDEF_dom"/>
</dbReference>
<dbReference type="RefSeq" id="WP_126380957.1">
    <property type="nucleotide sequence ID" value="NZ_AP017378.1"/>
</dbReference>
<dbReference type="PANTHER" id="PTHR45138:SF9">
    <property type="entry name" value="DIGUANYLATE CYCLASE DGCM-RELATED"/>
    <property type="match status" value="1"/>
</dbReference>
<evidence type="ECO:0000313" key="5">
    <source>
        <dbReference type="Proteomes" id="UP000269883"/>
    </source>
</evidence>
<dbReference type="OrthoDB" id="9779960at2"/>
<dbReference type="GO" id="GO:1902201">
    <property type="term" value="P:negative regulation of bacterial-type flagellum-dependent cell motility"/>
    <property type="evidence" value="ECO:0007669"/>
    <property type="project" value="TreeGrafter"/>
</dbReference>
<name>A0A2Z6B3E2_9BACT</name>
<sequence length="336" mass="36997">MTARKKATGLCVLPGQRQLCKLLSEAHLPDDPKWLSLILYMRSLEYNEALGLSQRASLQKLLLTTLQDGDFSDSKFQTIIRLQERVVTAPYRQKLEAAAAESKALMREFETILTKRCGEVKDLGKNTVDVVESGAAPATMVRRLRKSFRKLVKVMDDDVRNLEEVARTDVLTGLANRRRLDEGLLQTTAQASTQGTALSLLMCDIDNFKTVNDRFGHAVGDLALQMVAEILRSVVQDSAAEDFLCARYGGEEFAVLLSGMDVGDAMVVAERVRVAIEQGRLEIENSLNKELAVTLSIGAAQLDPVWGDVMIDRLIQAADSALFEAKAAGRNRVQVG</sequence>
<accession>A0A2Z6B3E2</accession>
<dbReference type="NCBIfam" id="TIGR00254">
    <property type="entry name" value="GGDEF"/>
    <property type="match status" value="1"/>
</dbReference>
<dbReference type="Gene3D" id="3.30.70.270">
    <property type="match status" value="1"/>
</dbReference>
<keyword evidence="5" id="KW-1185">Reference proteome</keyword>
<gene>
    <name evidence="4" type="ORF">DFE_3239</name>
</gene>
<evidence type="ECO:0000256" key="1">
    <source>
        <dbReference type="ARBA" id="ARBA00012528"/>
    </source>
</evidence>
<dbReference type="PROSITE" id="PS50887">
    <property type="entry name" value="GGDEF"/>
    <property type="match status" value="1"/>
</dbReference>
<dbReference type="FunFam" id="3.30.70.270:FF:000001">
    <property type="entry name" value="Diguanylate cyclase domain protein"/>
    <property type="match status" value="1"/>
</dbReference>
<evidence type="ECO:0000259" key="3">
    <source>
        <dbReference type="PROSITE" id="PS50887"/>
    </source>
</evidence>
<dbReference type="InterPro" id="IPR029787">
    <property type="entry name" value="Nucleotide_cyclase"/>
</dbReference>
<organism evidence="4 5">
    <name type="scientific">Desulfovibrio ferrophilus</name>
    <dbReference type="NCBI Taxonomy" id="241368"/>
    <lineage>
        <taxon>Bacteria</taxon>
        <taxon>Pseudomonadati</taxon>
        <taxon>Thermodesulfobacteriota</taxon>
        <taxon>Desulfovibrionia</taxon>
        <taxon>Desulfovibrionales</taxon>
        <taxon>Desulfovibrionaceae</taxon>
        <taxon>Desulfovibrio</taxon>
    </lineage>
</organism>
<reference evidence="4 5" key="1">
    <citation type="journal article" date="2018" name="Sci. Adv.">
        <title>Multi-heme cytochromes provide a pathway for survival in energy-limited environments.</title>
        <authorList>
            <person name="Deng X."/>
            <person name="Dohmae N."/>
            <person name="Nealson K.H."/>
            <person name="Hashimoto K."/>
            <person name="Okamoto A."/>
        </authorList>
    </citation>
    <scope>NUCLEOTIDE SEQUENCE [LARGE SCALE GENOMIC DNA]</scope>
    <source>
        <strain evidence="4 5">IS5</strain>
    </source>
</reference>
<dbReference type="Proteomes" id="UP000269883">
    <property type="component" value="Chromosome"/>
</dbReference>
<dbReference type="SUPFAM" id="SSF55073">
    <property type="entry name" value="Nucleotide cyclase"/>
    <property type="match status" value="1"/>
</dbReference>
<comment type="catalytic activity">
    <reaction evidence="2">
        <text>2 GTP = 3',3'-c-di-GMP + 2 diphosphate</text>
        <dbReference type="Rhea" id="RHEA:24898"/>
        <dbReference type="ChEBI" id="CHEBI:33019"/>
        <dbReference type="ChEBI" id="CHEBI:37565"/>
        <dbReference type="ChEBI" id="CHEBI:58805"/>
        <dbReference type="EC" id="2.7.7.65"/>
    </reaction>
</comment>
<dbReference type="GO" id="GO:0052621">
    <property type="term" value="F:diguanylate cyclase activity"/>
    <property type="evidence" value="ECO:0007669"/>
    <property type="project" value="UniProtKB-EC"/>
</dbReference>
<dbReference type="EC" id="2.7.7.65" evidence="1"/>
<proteinExistence type="predicted"/>
<dbReference type="SMART" id="SM00267">
    <property type="entry name" value="GGDEF"/>
    <property type="match status" value="1"/>
</dbReference>
<dbReference type="AlphaFoldDB" id="A0A2Z6B3E2"/>
<feature type="domain" description="GGDEF" evidence="3">
    <location>
        <begin position="196"/>
        <end position="336"/>
    </location>
</feature>
<dbReference type="InterPro" id="IPR043128">
    <property type="entry name" value="Rev_trsase/Diguanyl_cyclase"/>
</dbReference>
<evidence type="ECO:0000256" key="2">
    <source>
        <dbReference type="ARBA" id="ARBA00034247"/>
    </source>
</evidence>
<dbReference type="GO" id="GO:0005886">
    <property type="term" value="C:plasma membrane"/>
    <property type="evidence" value="ECO:0007669"/>
    <property type="project" value="TreeGrafter"/>
</dbReference>
<dbReference type="GO" id="GO:0043709">
    <property type="term" value="P:cell adhesion involved in single-species biofilm formation"/>
    <property type="evidence" value="ECO:0007669"/>
    <property type="project" value="TreeGrafter"/>
</dbReference>
<dbReference type="InterPro" id="IPR050469">
    <property type="entry name" value="Diguanylate_Cyclase"/>
</dbReference>
<evidence type="ECO:0000313" key="4">
    <source>
        <dbReference type="EMBL" id="BBD09965.1"/>
    </source>
</evidence>